<organism evidence="2">
    <name type="scientific">uncultured Thermomicrobiales bacterium</name>
    <dbReference type="NCBI Taxonomy" id="1645740"/>
    <lineage>
        <taxon>Bacteria</taxon>
        <taxon>Pseudomonadati</taxon>
        <taxon>Thermomicrobiota</taxon>
        <taxon>Thermomicrobia</taxon>
        <taxon>Thermomicrobiales</taxon>
        <taxon>environmental samples</taxon>
    </lineage>
</organism>
<dbReference type="AlphaFoldDB" id="A0A6J4U866"/>
<dbReference type="EMBL" id="CADCWG010000053">
    <property type="protein sequence ID" value="CAA9540790.1"/>
    <property type="molecule type" value="Genomic_DNA"/>
</dbReference>
<keyword evidence="1" id="KW-0472">Membrane</keyword>
<accession>A0A6J4U866</accession>
<protein>
    <submittedName>
        <fullName evidence="2">Uncharacterized protein</fullName>
    </submittedName>
</protein>
<name>A0A6J4U866_9BACT</name>
<evidence type="ECO:0000313" key="2">
    <source>
        <dbReference type="EMBL" id="CAA9540790.1"/>
    </source>
</evidence>
<keyword evidence="1" id="KW-1133">Transmembrane helix</keyword>
<reference evidence="2" key="1">
    <citation type="submission" date="2020-02" db="EMBL/GenBank/DDBJ databases">
        <authorList>
            <person name="Meier V. D."/>
        </authorList>
    </citation>
    <scope>NUCLEOTIDE SEQUENCE</scope>
    <source>
        <strain evidence="2">AVDCRST_MAG49</strain>
    </source>
</reference>
<keyword evidence="1" id="KW-0812">Transmembrane</keyword>
<sequence>MDNSPRLPYVSIAIAGLLSLAAVIAFYAREGQRDAIFALSEIEIGFVAIAFSLGIYAVEGLFSVYLEGRRLRPGRVRPRLTGPLSVAIIVFSIALFALALGLGFGLVTDWTRKGLGIVAGIGCLVLSVLLVFYKEAFVGSEAKFDDREDGVPW</sequence>
<evidence type="ECO:0000256" key="1">
    <source>
        <dbReference type="SAM" id="Phobius"/>
    </source>
</evidence>
<feature type="transmembrane region" description="Helical" evidence="1">
    <location>
        <begin position="44"/>
        <end position="66"/>
    </location>
</feature>
<feature type="transmembrane region" description="Helical" evidence="1">
    <location>
        <begin position="86"/>
        <end position="108"/>
    </location>
</feature>
<feature type="transmembrane region" description="Helical" evidence="1">
    <location>
        <begin position="7"/>
        <end position="28"/>
    </location>
</feature>
<proteinExistence type="predicted"/>
<gene>
    <name evidence="2" type="ORF">AVDCRST_MAG49-840</name>
</gene>
<feature type="transmembrane region" description="Helical" evidence="1">
    <location>
        <begin position="114"/>
        <end position="133"/>
    </location>
</feature>